<feature type="region of interest" description="Disordered" evidence="1">
    <location>
        <begin position="1701"/>
        <end position="1767"/>
    </location>
</feature>
<dbReference type="Pfam" id="PF06469">
    <property type="entry name" value="DUF1088"/>
    <property type="match status" value="1"/>
</dbReference>
<dbReference type="InParanoid" id="E0VB78"/>
<feature type="compositionally biased region" description="Polar residues" evidence="1">
    <location>
        <begin position="1155"/>
        <end position="1174"/>
    </location>
</feature>
<dbReference type="EMBL" id="AAZO01000649">
    <property type="status" value="NOT_ANNOTATED_CDS"/>
    <property type="molecule type" value="Genomic_DNA"/>
</dbReference>
<dbReference type="GO" id="GO:0008104">
    <property type="term" value="P:intracellular protein localization"/>
    <property type="evidence" value="ECO:0007669"/>
    <property type="project" value="TreeGrafter"/>
</dbReference>
<dbReference type="SUPFAM" id="SSF49899">
    <property type="entry name" value="Concanavalin A-like lectins/glucanases"/>
    <property type="match status" value="1"/>
</dbReference>
<accession>E0VB78</accession>
<dbReference type="InterPro" id="IPR016024">
    <property type="entry name" value="ARM-type_fold"/>
</dbReference>
<evidence type="ECO:0000313" key="4">
    <source>
        <dbReference type="EnsemblMetazoa" id="PHUM055000-PA"/>
    </source>
</evidence>
<dbReference type="InterPro" id="IPR010508">
    <property type="entry name" value="NBEA-like_DUF1088"/>
</dbReference>
<reference evidence="3" key="1">
    <citation type="submission" date="2007-04" db="EMBL/GenBank/DDBJ databases">
        <title>Annotation of Pediculus humanus corporis strain USDA.</title>
        <authorList>
            <person name="Kirkness E."/>
            <person name="Hannick L."/>
            <person name="Hass B."/>
            <person name="Bruggner R."/>
            <person name="Lawson D."/>
            <person name="Bidwell S."/>
            <person name="Joardar V."/>
            <person name="Caler E."/>
            <person name="Walenz B."/>
            <person name="Inman J."/>
            <person name="Schobel S."/>
            <person name="Galinsky K."/>
            <person name="Amedeo P."/>
            <person name="Strausberg R."/>
        </authorList>
    </citation>
    <scope>NUCLEOTIDE SEQUENCE</scope>
    <source>
        <strain evidence="3">USDA</strain>
    </source>
</reference>
<dbReference type="Gene3D" id="2.30.29.30">
    <property type="entry name" value="Pleckstrin-homology domain (PH domain)/Phosphotyrosine-binding domain (PTB)"/>
    <property type="match status" value="1"/>
</dbReference>
<feature type="compositionally biased region" description="Gly residues" evidence="1">
    <location>
        <begin position="1226"/>
        <end position="1238"/>
    </location>
</feature>
<feature type="compositionally biased region" description="Basic and acidic residues" evidence="1">
    <location>
        <begin position="1709"/>
        <end position="1719"/>
    </location>
</feature>
<name>E0VB78_PEDHC</name>
<dbReference type="GO" id="GO:0016020">
    <property type="term" value="C:membrane"/>
    <property type="evidence" value="ECO:0007669"/>
    <property type="project" value="TreeGrafter"/>
</dbReference>
<gene>
    <name evidence="4" type="primary">8232910</name>
    <name evidence="3" type="ORF">Phum_PHUM055000</name>
</gene>
<dbReference type="OMA" id="PMMMSGS"/>
<feature type="compositionally biased region" description="Polar residues" evidence="1">
    <location>
        <begin position="962"/>
        <end position="974"/>
    </location>
</feature>
<dbReference type="OrthoDB" id="26681at2759"/>
<dbReference type="InterPro" id="IPR011993">
    <property type="entry name" value="PH-like_dom_sf"/>
</dbReference>
<dbReference type="FunCoup" id="E0VB78">
    <property type="interactions" value="1151"/>
</dbReference>
<evidence type="ECO:0000313" key="5">
    <source>
        <dbReference type="Proteomes" id="UP000009046"/>
    </source>
</evidence>
<dbReference type="PANTHER" id="PTHR13743">
    <property type="entry name" value="BEIGE/BEACH-RELATED"/>
    <property type="match status" value="1"/>
</dbReference>
<feature type="compositionally biased region" description="Polar residues" evidence="1">
    <location>
        <begin position="1196"/>
        <end position="1205"/>
    </location>
</feature>
<dbReference type="InterPro" id="IPR023362">
    <property type="entry name" value="PH-BEACH_dom"/>
</dbReference>
<reference evidence="4" key="3">
    <citation type="submission" date="2020-05" db="UniProtKB">
        <authorList>
            <consortium name="EnsemblMetazoa"/>
        </authorList>
    </citation>
    <scope>IDENTIFICATION</scope>
    <source>
        <strain evidence="4">USDA</strain>
    </source>
</reference>
<dbReference type="GeneID" id="8232910"/>
<dbReference type="PROSITE" id="PS51783">
    <property type="entry name" value="PH_BEACH"/>
    <property type="match status" value="1"/>
</dbReference>
<feature type="region of interest" description="Disordered" evidence="1">
    <location>
        <begin position="1594"/>
        <end position="1616"/>
    </location>
</feature>
<dbReference type="GO" id="GO:0005829">
    <property type="term" value="C:cytosol"/>
    <property type="evidence" value="ECO:0007669"/>
    <property type="project" value="TreeGrafter"/>
</dbReference>
<dbReference type="InterPro" id="IPR050865">
    <property type="entry name" value="BEACH_Domain"/>
</dbReference>
<dbReference type="InterPro" id="IPR013320">
    <property type="entry name" value="ConA-like_dom_sf"/>
</dbReference>
<dbReference type="VEuPathDB" id="VectorBase:PHUM055000"/>
<organism>
    <name type="scientific">Pediculus humanus subsp. corporis</name>
    <name type="common">Body louse</name>
    <dbReference type="NCBI Taxonomy" id="121224"/>
    <lineage>
        <taxon>Eukaryota</taxon>
        <taxon>Metazoa</taxon>
        <taxon>Ecdysozoa</taxon>
        <taxon>Arthropoda</taxon>
        <taxon>Hexapoda</taxon>
        <taxon>Insecta</taxon>
        <taxon>Pterygota</taxon>
        <taxon>Neoptera</taxon>
        <taxon>Paraneoptera</taxon>
        <taxon>Psocodea</taxon>
        <taxon>Troctomorpha</taxon>
        <taxon>Phthiraptera</taxon>
        <taxon>Anoplura</taxon>
        <taxon>Pediculidae</taxon>
        <taxon>Pediculus</taxon>
    </lineage>
</organism>
<dbReference type="GO" id="GO:0019901">
    <property type="term" value="F:protein kinase binding"/>
    <property type="evidence" value="ECO:0007669"/>
    <property type="project" value="TreeGrafter"/>
</dbReference>
<dbReference type="Proteomes" id="UP000009046">
    <property type="component" value="Unassembled WGS sequence"/>
</dbReference>
<dbReference type="STRING" id="121224.E0VB78"/>
<feature type="compositionally biased region" description="Polar residues" evidence="1">
    <location>
        <begin position="1266"/>
        <end position="1277"/>
    </location>
</feature>
<feature type="compositionally biased region" description="Polar residues" evidence="1">
    <location>
        <begin position="1736"/>
        <end position="1747"/>
    </location>
</feature>
<dbReference type="RefSeq" id="XP_002423372.1">
    <property type="nucleotide sequence ID" value="XM_002423327.1"/>
</dbReference>
<dbReference type="Pfam" id="PF13385">
    <property type="entry name" value="Laminin_G_3"/>
    <property type="match status" value="1"/>
</dbReference>
<feature type="region of interest" description="Disordered" evidence="1">
    <location>
        <begin position="919"/>
        <end position="990"/>
    </location>
</feature>
<evidence type="ECO:0000259" key="2">
    <source>
        <dbReference type="PROSITE" id="PS51783"/>
    </source>
</evidence>
<feature type="domain" description="BEACH-type PH" evidence="2">
    <location>
        <begin position="2114"/>
        <end position="2211"/>
    </location>
</feature>
<reference evidence="3" key="2">
    <citation type="submission" date="2007-04" db="EMBL/GenBank/DDBJ databases">
        <title>The genome of the human body louse.</title>
        <authorList>
            <consortium name="The Human Body Louse Genome Consortium"/>
            <person name="Kirkness E."/>
            <person name="Walenz B."/>
            <person name="Hass B."/>
            <person name="Bruggner R."/>
            <person name="Strausberg R."/>
        </authorList>
    </citation>
    <scope>NUCLEOTIDE SEQUENCE</scope>
    <source>
        <strain evidence="3">USDA</strain>
    </source>
</reference>
<dbReference type="PANTHER" id="PTHR13743:SF162">
    <property type="entry name" value="NEUROBEACHIN"/>
    <property type="match status" value="1"/>
</dbReference>
<feature type="region of interest" description="Disordered" evidence="1">
    <location>
        <begin position="1152"/>
        <end position="1205"/>
    </location>
</feature>
<feature type="compositionally biased region" description="Basic and acidic residues" evidence="1">
    <location>
        <begin position="927"/>
        <end position="947"/>
    </location>
</feature>
<proteinExistence type="predicted"/>
<feature type="compositionally biased region" description="Basic and acidic residues" evidence="1">
    <location>
        <begin position="1250"/>
        <end position="1264"/>
    </location>
</feature>
<keyword evidence="5" id="KW-1185">Reference proteome</keyword>
<dbReference type="EMBL" id="DS235023">
    <property type="protein sequence ID" value="EEB10634.1"/>
    <property type="molecule type" value="Genomic_DNA"/>
</dbReference>
<feature type="compositionally biased region" description="Basic and acidic residues" evidence="1">
    <location>
        <begin position="975"/>
        <end position="990"/>
    </location>
</feature>
<dbReference type="Pfam" id="PF15787">
    <property type="entry name" value="DUF4704"/>
    <property type="match status" value="1"/>
</dbReference>
<dbReference type="SUPFAM" id="SSF48371">
    <property type="entry name" value="ARM repeat"/>
    <property type="match status" value="1"/>
</dbReference>
<evidence type="ECO:0000313" key="3">
    <source>
        <dbReference type="EMBL" id="EEB10634.1"/>
    </source>
</evidence>
<feature type="region of interest" description="Disordered" evidence="1">
    <location>
        <begin position="1554"/>
        <end position="1582"/>
    </location>
</feature>
<dbReference type="KEGG" id="phu:Phum_PHUM055000"/>
<dbReference type="HOGENOM" id="CLU_000218_2_0_1"/>
<feature type="region of interest" description="Disordered" evidence="1">
    <location>
        <begin position="849"/>
        <end position="876"/>
    </location>
</feature>
<dbReference type="Gene3D" id="2.60.120.200">
    <property type="match status" value="1"/>
</dbReference>
<dbReference type="CTD" id="8232910"/>
<feature type="region of interest" description="Disordered" evidence="1">
    <location>
        <begin position="1226"/>
        <end position="1298"/>
    </location>
</feature>
<feature type="compositionally biased region" description="Polar residues" evidence="1">
    <location>
        <begin position="849"/>
        <end position="872"/>
    </location>
</feature>
<sequence>MLGVLASYSITVKELKLLFGAMKAHNGKWPRHSAKLLNVLRQMPHRNGPDVFFSFPGRKGSAIVLPPLARWPYENGFTFTTWFRLDPINSVNIEREKPYLYCFKTSKGVGYSAHFVGNCLVLTSMKVKGKGFQHCVKYEFQPRKWYMIAVVYIYNRWTKSEIKCLVNGQLASSTEMVWFVSTNDPYDKCYIGATPELDEERVFCGQMAAIYLFSEALNTQQICAMHRLGPGYKSQFRFDNECTLSLPDNHKRVSGDLLMSPYTTVGELENPELRNALLCPLVVLDEASKSVLYDGKLSSAIVFMYNPVATDGQLCLQAAPKGNVSYFVHTPHALMLQVTIITHSIHSTLNSIGGIQVLFPLFSQLDLPYDSKRDSSLCFKLLGFICELVESSHTVQQHMIQNRGFLVISYMLQRSSRQHLTIEVLDSFLNLTKYLVTCLSSNNELLLKQLFCFSFLTWQLLDHVLFNPALWIYTPAPVQTRLYSYLATEFLADTQIYSNVRRVSTVLQTVHTLKYYYWVVNPRAKSGITPKGLDGPRPPQKDILAIRAYILLFLKQLVMLGNGVKDDELQSILNYLTTMHEDENLHDVLQMLISLMSEHPAAMVPAFDAKQGVRTVFKLLASESQLIRLQALKLLGFFLSRSTHKKYDVMSPFNLYTLLAEQLLVNDEVLTLPTYNVLYEIMTEHISQQILYTRHSEPESHFLILKVVATLIRQSKQSEQLLEVKKLFLSDMTLLCNNNRENRRTVLQMSVWQEWLIAMAYIHPKTSEEQKISDMVYSLFRLLLHHAIKHEYGGWRVWVDTLAIVHSKVSYEEFKLQFAQMYEHYEKQRSDNITDPAVRQQRPISTISGWDQQQSAQGSNNFQQPGWSNNPDAENKMAKGNEICNCEMNAENGLIPSAYVEKSQQPSLLETAEESFADNLNKTTGKSFRENSPNEKNSNSEKIVKTPDDDDDNEIEKDKDVNLSSDILKTNNYTHENDKKETDTEVKREPLLLDSVDVEKEMKETKNDDSEDVSLPEVKLGNDDDETETEIIEMDDSSQIVREVISDIIQNITENFECNSIKSVPADLDVSETFCCDSDDTTLTPENDKITTPENCTNVKEETMNSNGLENPSSPSINDNNCCKETIEEEKGKIVDSAVTVIDNLVQLSEKKNSDLPSNGEETLNENNCSNHNGSPKGEQQQQQSQQPEGMRKSEFMSSGVTDTTSLTFEENVNFSENEVIIKSGYYGGGGGSGGGGYEECNKEEEEEKIQENIQERDFNDGGERNLNSSTSTQVDPTQFEPYSKSGSRHMFSPGPTRPPFRIPEFKWSYIHQRLLSDVLFSLETDIQVWRSHSTKSVLEFVNSGENAIFVVNTVHLISQLADNLIIACGGLLPLLASATSPNSELDVMEPTQGMPIEVAVSFLQRLVSMADMLIFASSLNFGELEAEKNMSSGGILRQCLRLVCTCAVRNCLECKERIRKFSALPPLDSQSKIHSLIRGAQTTSKNLVDNVTTQSSPVKDPDKLLQDMDVNRLRAVIYRDMEETKQAQFLSLAIVYFITVLMVSKYRDILEPPVSIRGEPSPPPIPPAEESTSSENGSRPLFHQWSHHVYPQFLPGTHQHPSSFPPRPQPPRSNIVIKNNTSRHIRPNHQVTNANKLGGCEEESEYEVIVVGENNPSVLADHETNAPAATNGPSSIRQLPCNRQRSSAINHGCYEMESSLRPISQTDRNGEDIGEESRGCSSSSTRVEIERNSDMESNMENGSGKKSGNEDTWTDVNLNDDGDVNNKNVKNMSLNHVHGMDNMDGNMQGVVNERGEKPKQEISVVRIPSEYHSSHSTSSPEDLAIKNLVDHLPIPTPSREASLTQKLETALGSVCPLLREIMIDFASFLSKTLVGSHGQELLMEGKGLTTFKNSTSVVELVMLLCSQEWQNSLQKHAGLAFIELINEGRLLSHAMKDHIVRVANEAEFILNRMRADDVLKHADFETQCAQTLLERREEERMCDHLITAARRRDNVIASRLLEKIKNIMSNKYGAWGCMDSHVTKSVEFWKLDAWEDDARRRKRFVHNPLGSSHPEATLKAALEHGAPEDAILQAREEFHAQLAASRSQQQHIQSSDLMDDSELLTDDRDLDADLAGPVNISTKAKLIAPGIVAPGVVSITTMELYFEVDEDDEEYKKINTEVSLLIYFLFYFIAFISIDSKILKDNLRSQVFKILRVDRRIYNTRWILKT</sequence>
<protein>
    <recommendedName>
        <fullName evidence="2">BEACH-type PH domain-containing protein</fullName>
    </recommendedName>
</protein>
<dbReference type="InterPro" id="IPR031570">
    <property type="entry name" value="NBEA/BDCP_DUF4704"/>
</dbReference>
<evidence type="ECO:0000256" key="1">
    <source>
        <dbReference type="SAM" id="MobiDB-lite"/>
    </source>
</evidence>
<dbReference type="FunFam" id="2.60.120.200:FF:000010">
    <property type="entry name" value="neurobeachin isoform X2"/>
    <property type="match status" value="1"/>
</dbReference>
<dbReference type="EnsemblMetazoa" id="PHUM055000-RA">
    <property type="protein sequence ID" value="PHUM055000-PA"/>
    <property type="gene ID" value="PHUM055000"/>
</dbReference>
<dbReference type="eggNOG" id="KOG1787">
    <property type="taxonomic scope" value="Eukaryota"/>
</dbReference>